<sequence length="93" mass="10119">MVVLGSFFFHPRRKSGCLISGCADGGLEVHSVPLLRQPQPVTLVLTYLPALPTAEVSSDERRRTNIDSDSDPAFDPGLVLDPQPESEIEAAMR</sequence>
<comment type="caution">
    <text evidence="2">The sequence shown here is derived from an EMBL/GenBank/DDBJ whole genome shotgun (WGS) entry which is preliminary data.</text>
</comment>
<organism evidence="2 3">
    <name type="scientific">Eumeta variegata</name>
    <name type="common">Bagworm moth</name>
    <name type="synonym">Eumeta japonica</name>
    <dbReference type="NCBI Taxonomy" id="151549"/>
    <lineage>
        <taxon>Eukaryota</taxon>
        <taxon>Metazoa</taxon>
        <taxon>Ecdysozoa</taxon>
        <taxon>Arthropoda</taxon>
        <taxon>Hexapoda</taxon>
        <taxon>Insecta</taxon>
        <taxon>Pterygota</taxon>
        <taxon>Neoptera</taxon>
        <taxon>Endopterygota</taxon>
        <taxon>Lepidoptera</taxon>
        <taxon>Glossata</taxon>
        <taxon>Ditrysia</taxon>
        <taxon>Tineoidea</taxon>
        <taxon>Psychidae</taxon>
        <taxon>Oiketicinae</taxon>
        <taxon>Eumeta</taxon>
    </lineage>
</organism>
<keyword evidence="3" id="KW-1185">Reference proteome</keyword>
<evidence type="ECO:0000313" key="2">
    <source>
        <dbReference type="EMBL" id="GBP80205.1"/>
    </source>
</evidence>
<reference evidence="2 3" key="1">
    <citation type="journal article" date="2019" name="Commun. Biol.">
        <title>The bagworm genome reveals a unique fibroin gene that provides high tensile strength.</title>
        <authorList>
            <person name="Kono N."/>
            <person name="Nakamura H."/>
            <person name="Ohtoshi R."/>
            <person name="Tomita M."/>
            <person name="Numata K."/>
            <person name="Arakawa K."/>
        </authorList>
    </citation>
    <scope>NUCLEOTIDE SEQUENCE [LARGE SCALE GENOMIC DNA]</scope>
</reference>
<accession>A0A4C1Z0T0</accession>
<name>A0A4C1Z0T0_EUMVA</name>
<evidence type="ECO:0000313" key="3">
    <source>
        <dbReference type="Proteomes" id="UP000299102"/>
    </source>
</evidence>
<dbReference type="EMBL" id="BGZK01001450">
    <property type="protein sequence ID" value="GBP80205.1"/>
    <property type="molecule type" value="Genomic_DNA"/>
</dbReference>
<dbReference type="Proteomes" id="UP000299102">
    <property type="component" value="Unassembled WGS sequence"/>
</dbReference>
<dbReference type="AlphaFoldDB" id="A0A4C1Z0T0"/>
<feature type="region of interest" description="Disordered" evidence="1">
    <location>
        <begin position="56"/>
        <end position="93"/>
    </location>
</feature>
<feature type="compositionally biased region" description="Acidic residues" evidence="1">
    <location>
        <begin position="84"/>
        <end position="93"/>
    </location>
</feature>
<evidence type="ECO:0000256" key="1">
    <source>
        <dbReference type="SAM" id="MobiDB-lite"/>
    </source>
</evidence>
<proteinExistence type="predicted"/>
<protein>
    <submittedName>
        <fullName evidence="2">Uncharacterized protein</fullName>
    </submittedName>
</protein>
<gene>
    <name evidence="2" type="ORF">EVAR_100082_1</name>
</gene>